<evidence type="ECO:0000313" key="5">
    <source>
        <dbReference type="RefSeq" id="XP_004705586.1"/>
    </source>
</evidence>
<evidence type="ECO:0000256" key="2">
    <source>
        <dbReference type="SAM" id="Phobius"/>
    </source>
</evidence>
<dbReference type="InterPro" id="IPR032675">
    <property type="entry name" value="LRR_dom_sf"/>
</dbReference>
<protein>
    <submittedName>
        <fullName evidence="5">Leucine-rich repeat-containing protein 25</fullName>
    </submittedName>
</protein>
<gene>
    <name evidence="5" type="primary">LRRC25</name>
</gene>
<evidence type="ECO:0000313" key="4">
    <source>
        <dbReference type="Proteomes" id="UP000694863"/>
    </source>
</evidence>
<organism evidence="4 5">
    <name type="scientific">Echinops telfairi</name>
    <name type="common">Lesser hedgehog tenrec</name>
    <dbReference type="NCBI Taxonomy" id="9371"/>
    <lineage>
        <taxon>Eukaryota</taxon>
        <taxon>Metazoa</taxon>
        <taxon>Chordata</taxon>
        <taxon>Craniata</taxon>
        <taxon>Vertebrata</taxon>
        <taxon>Euteleostomi</taxon>
        <taxon>Mammalia</taxon>
        <taxon>Eutheria</taxon>
        <taxon>Afrotheria</taxon>
        <taxon>Tenrecidae</taxon>
        <taxon>Tenrecinae</taxon>
        <taxon>Echinops</taxon>
    </lineage>
</organism>
<keyword evidence="2" id="KW-1133">Transmembrane helix</keyword>
<feature type="transmembrane region" description="Helical" evidence="2">
    <location>
        <begin position="168"/>
        <end position="190"/>
    </location>
</feature>
<dbReference type="RefSeq" id="XP_004705586.1">
    <property type="nucleotide sequence ID" value="XM_004705529.2"/>
</dbReference>
<accession>A0ABM0IQP8</accession>
<keyword evidence="4" id="KW-1185">Reference proteome</keyword>
<evidence type="ECO:0000256" key="3">
    <source>
        <dbReference type="SAM" id="SignalP"/>
    </source>
</evidence>
<proteinExistence type="predicted"/>
<dbReference type="Gene3D" id="3.80.10.10">
    <property type="entry name" value="Ribonuclease Inhibitor"/>
    <property type="match status" value="1"/>
</dbReference>
<dbReference type="PANTHER" id="PTHR20878">
    <property type="entry name" value="LEUCINE-RICH REPEAT CONTAINING PROTEIN 25"/>
    <property type="match status" value="1"/>
</dbReference>
<keyword evidence="2" id="KW-0812">Transmembrane</keyword>
<evidence type="ECO:0000256" key="1">
    <source>
        <dbReference type="SAM" id="MobiDB-lite"/>
    </source>
</evidence>
<feature type="chain" id="PRO_5046805313" evidence="3">
    <location>
        <begin position="19"/>
        <end position="312"/>
    </location>
</feature>
<dbReference type="Proteomes" id="UP000694863">
    <property type="component" value="Unplaced"/>
</dbReference>
<feature type="signal peptide" evidence="3">
    <location>
        <begin position="1"/>
        <end position="18"/>
    </location>
</feature>
<keyword evidence="2" id="KW-0472">Membrane</keyword>
<feature type="region of interest" description="Disordered" evidence="1">
    <location>
        <begin position="201"/>
        <end position="241"/>
    </location>
</feature>
<dbReference type="InterPro" id="IPR039243">
    <property type="entry name" value="LRRC25"/>
</dbReference>
<dbReference type="PANTHER" id="PTHR20878:SF0">
    <property type="entry name" value="LEUCINE-RICH REPEAT-CONTAINING PROTEIN 25"/>
    <property type="match status" value="1"/>
</dbReference>
<feature type="compositionally biased region" description="Polar residues" evidence="1">
    <location>
        <begin position="218"/>
        <end position="227"/>
    </location>
</feature>
<dbReference type="SUPFAM" id="SSF52058">
    <property type="entry name" value="L domain-like"/>
    <property type="match status" value="1"/>
</dbReference>
<keyword evidence="3" id="KW-0732">Signal</keyword>
<sequence>MGVALLWVLLLLLLKLWAARTTEDACLVSLDPGNWTAQFTSKCLNFSNQKLTLPENQSLQASNVELLDLSSTGLRTLPPLFFQNLGSLRSLIVTGNRLDRISGALAARCDLELQADCGCGLAAWQKVRADNCSGQLALKCLDLATGTWRNLSAFLQVSCAPGLTPSTIGAVVAGVCLSLGLLIASPLLVWRLRRHQLASSHGLRQTQTGKDEPRHSSTRQPRYSSRSLHPKPPVVTPQRLSTPDYENMFVGQLAGGPSTQAYHWDKHGTHFSEDDFYMNYEGERQTSQPVYGNLGSLGQASLDEEEYVIPGR</sequence>
<name>A0ABM0IQP8_ECHTE</name>
<reference evidence="5" key="1">
    <citation type="submission" date="2025-08" db="UniProtKB">
        <authorList>
            <consortium name="RefSeq"/>
        </authorList>
    </citation>
    <scope>IDENTIFICATION</scope>
</reference>
<dbReference type="GeneID" id="101651468"/>